<gene>
    <name evidence="1" type="ORF">L6164_002356</name>
</gene>
<evidence type="ECO:0000313" key="2">
    <source>
        <dbReference type="Proteomes" id="UP000828941"/>
    </source>
</evidence>
<keyword evidence="2" id="KW-1185">Reference proteome</keyword>
<dbReference type="Proteomes" id="UP000828941">
    <property type="component" value="Chromosome 2"/>
</dbReference>
<comment type="caution">
    <text evidence="1">The sequence shown here is derived from an EMBL/GenBank/DDBJ whole genome shotgun (WGS) entry which is preliminary data.</text>
</comment>
<dbReference type="EMBL" id="CM039427">
    <property type="protein sequence ID" value="KAI4353403.1"/>
    <property type="molecule type" value="Genomic_DNA"/>
</dbReference>
<name>A0ACB9PY44_BAUVA</name>
<reference evidence="1 2" key="1">
    <citation type="journal article" date="2022" name="DNA Res.">
        <title>Chromosomal-level genome assembly of the orchid tree Bauhinia variegata (Leguminosae; Cercidoideae) supports the allotetraploid origin hypothesis of Bauhinia.</title>
        <authorList>
            <person name="Zhong Y."/>
            <person name="Chen Y."/>
            <person name="Zheng D."/>
            <person name="Pang J."/>
            <person name="Liu Y."/>
            <person name="Luo S."/>
            <person name="Meng S."/>
            <person name="Qian L."/>
            <person name="Wei D."/>
            <person name="Dai S."/>
            <person name="Zhou R."/>
        </authorList>
    </citation>
    <scope>NUCLEOTIDE SEQUENCE [LARGE SCALE GENOMIC DNA]</scope>
    <source>
        <strain evidence="1">BV-YZ2020</strain>
    </source>
</reference>
<protein>
    <submittedName>
        <fullName evidence="1">Uncharacterized protein</fullName>
    </submittedName>
</protein>
<accession>A0ACB9PY44</accession>
<organism evidence="1 2">
    <name type="scientific">Bauhinia variegata</name>
    <name type="common">Purple orchid tree</name>
    <name type="synonym">Phanera variegata</name>
    <dbReference type="NCBI Taxonomy" id="167791"/>
    <lineage>
        <taxon>Eukaryota</taxon>
        <taxon>Viridiplantae</taxon>
        <taxon>Streptophyta</taxon>
        <taxon>Embryophyta</taxon>
        <taxon>Tracheophyta</taxon>
        <taxon>Spermatophyta</taxon>
        <taxon>Magnoliopsida</taxon>
        <taxon>eudicotyledons</taxon>
        <taxon>Gunneridae</taxon>
        <taxon>Pentapetalae</taxon>
        <taxon>rosids</taxon>
        <taxon>fabids</taxon>
        <taxon>Fabales</taxon>
        <taxon>Fabaceae</taxon>
        <taxon>Cercidoideae</taxon>
        <taxon>Cercideae</taxon>
        <taxon>Bauhiniinae</taxon>
        <taxon>Bauhinia</taxon>
    </lineage>
</organism>
<proteinExistence type="predicted"/>
<sequence>MTNKEEGQKLLAAYSIGKCRQSQRLGPQFLIGFQWVRADQEKEKACSVGVLPLKSKQMFCSCRSTVLTAAHMMTHKFLESQK</sequence>
<evidence type="ECO:0000313" key="1">
    <source>
        <dbReference type="EMBL" id="KAI4353403.1"/>
    </source>
</evidence>